<name>A0A8S4E277_PLUXY</name>
<dbReference type="EMBL" id="CAJHNJ030000010">
    <property type="protein sequence ID" value="CAG9108157.1"/>
    <property type="molecule type" value="Genomic_DNA"/>
</dbReference>
<dbReference type="InterPro" id="IPR021905">
    <property type="entry name" value="DUF3517"/>
</dbReference>
<comment type="similarity">
    <text evidence="1">Belongs to the peptidase C19 family.</text>
</comment>
<dbReference type="PROSITE" id="PS00973">
    <property type="entry name" value="USP_2"/>
    <property type="match status" value="1"/>
</dbReference>
<dbReference type="InterPro" id="IPR001394">
    <property type="entry name" value="Peptidase_C19_UCH"/>
</dbReference>
<evidence type="ECO:0000313" key="4">
    <source>
        <dbReference type="EMBL" id="CAG9108157.1"/>
    </source>
</evidence>
<reference evidence="4" key="1">
    <citation type="submission" date="2020-11" db="EMBL/GenBank/DDBJ databases">
        <authorList>
            <person name="Whiteford S."/>
        </authorList>
    </citation>
    <scope>NUCLEOTIDE SEQUENCE</scope>
</reference>
<dbReference type="PROSITE" id="PS50235">
    <property type="entry name" value="USP_3"/>
    <property type="match status" value="1"/>
</dbReference>
<comment type="caution">
    <text evidence="4">The sequence shown here is derived from an EMBL/GenBank/DDBJ whole genome shotgun (WGS) entry which is preliminary data.</text>
</comment>
<dbReference type="CDD" id="cd02659">
    <property type="entry name" value="peptidase_C19C"/>
    <property type="match status" value="1"/>
</dbReference>
<dbReference type="GO" id="GO:0004843">
    <property type="term" value="F:cysteine-type deubiquitinase activity"/>
    <property type="evidence" value="ECO:0007669"/>
    <property type="project" value="InterPro"/>
</dbReference>
<dbReference type="Proteomes" id="UP000653454">
    <property type="component" value="Unassembled WGS sequence"/>
</dbReference>
<dbReference type="PANTHER" id="PTHR24006">
    <property type="entry name" value="UBIQUITIN CARBOXYL-TERMINAL HYDROLASE"/>
    <property type="match status" value="1"/>
</dbReference>
<gene>
    <name evidence="4" type="ORF">PLXY2_LOCUS3779</name>
</gene>
<dbReference type="GO" id="GO:0016579">
    <property type="term" value="P:protein deubiquitination"/>
    <property type="evidence" value="ECO:0007669"/>
    <property type="project" value="InterPro"/>
</dbReference>
<dbReference type="Pfam" id="PF12030">
    <property type="entry name" value="DUF3517"/>
    <property type="match status" value="2"/>
</dbReference>
<organism evidence="4 5">
    <name type="scientific">Plutella xylostella</name>
    <name type="common">Diamondback moth</name>
    <name type="synonym">Plutella maculipennis</name>
    <dbReference type="NCBI Taxonomy" id="51655"/>
    <lineage>
        <taxon>Eukaryota</taxon>
        <taxon>Metazoa</taxon>
        <taxon>Ecdysozoa</taxon>
        <taxon>Arthropoda</taxon>
        <taxon>Hexapoda</taxon>
        <taxon>Insecta</taxon>
        <taxon>Pterygota</taxon>
        <taxon>Neoptera</taxon>
        <taxon>Endopterygota</taxon>
        <taxon>Lepidoptera</taxon>
        <taxon>Glossata</taxon>
        <taxon>Ditrysia</taxon>
        <taxon>Yponomeutoidea</taxon>
        <taxon>Plutellidae</taxon>
        <taxon>Plutella</taxon>
    </lineage>
</organism>
<feature type="region of interest" description="Disordered" evidence="2">
    <location>
        <begin position="1185"/>
        <end position="1206"/>
    </location>
</feature>
<dbReference type="PANTHER" id="PTHR24006:SF925">
    <property type="entry name" value="UBIQUITINYL HYDROLASE 1"/>
    <property type="match status" value="1"/>
</dbReference>
<dbReference type="SUPFAM" id="SSF54001">
    <property type="entry name" value="Cysteine proteinases"/>
    <property type="match status" value="2"/>
</dbReference>
<dbReference type="Gene3D" id="3.90.70.10">
    <property type="entry name" value="Cysteine proteinases"/>
    <property type="match status" value="2"/>
</dbReference>
<evidence type="ECO:0000313" key="5">
    <source>
        <dbReference type="Proteomes" id="UP000653454"/>
    </source>
</evidence>
<dbReference type="PROSITE" id="PS00972">
    <property type="entry name" value="USP_1"/>
    <property type="match status" value="1"/>
</dbReference>
<evidence type="ECO:0000259" key="3">
    <source>
        <dbReference type="PROSITE" id="PS50235"/>
    </source>
</evidence>
<dbReference type="GO" id="GO:0005634">
    <property type="term" value="C:nucleus"/>
    <property type="evidence" value="ECO:0007669"/>
    <property type="project" value="TreeGrafter"/>
</dbReference>
<evidence type="ECO:0000256" key="1">
    <source>
        <dbReference type="ARBA" id="ARBA00009085"/>
    </source>
</evidence>
<dbReference type="InterPro" id="IPR028889">
    <property type="entry name" value="USP"/>
</dbReference>
<dbReference type="InterPro" id="IPR050164">
    <property type="entry name" value="Peptidase_C19"/>
</dbReference>
<evidence type="ECO:0000256" key="2">
    <source>
        <dbReference type="SAM" id="MobiDB-lite"/>
    </source>
</evidence>
<proteinExistence type="inferred from homology"/>
<dbReference type="GO" id="GO:0016477">
    <property type="term" value="P:cell migration"/>
    <property type="evidence" value="ECO:0007669"/>
    <property type="project" value="TreeGrafter"/>
</dbReference>
<sequence length="1314" mass="146034">MEVVTICMALGGGRLDALLLEPWWQETASYLMIDCVHAQIRVACAEQVLCMCAWGGGDGARCALGALGGAAGGARLQRHARHAQQFLQLVCRLVAIAGPTARTLDDLATERALGGAAGGARLQRHARHAPQFLQLVCRLVAIAGPTARKLDDLATEVSDLLRAVSNDMRESARWAGPRHARHAQQFLQLVCRLVAIAGPTARTLDDLATERHARHAQQFLQLVAIAGPTARTLDDLATERHARHAQQFLQLVCRLVAIAGPTARTLDDLATEVAWLRNVRDNPSTLDDTLLEGHLNLTKELFAHVPAHVKYQYGAHPDHKDSGLIKEILTQFLWPYSWAWCSGWEAGAPLVRSAGAAAAACELLGALLHQCHANMQHAAALLTDMFYGERSTTLTEWEYMPCVGPRPPAGLVGLKNAGATCYMNSVLQQLYCVRAVRDKALVVQVGGSTAGLKNAGATCYMNLVLQQLYCVRAVRDKALVVQGAATDPNEDFSGEDHHIMSENNIDNNTDYNITILKQVQAIFAHLHYSKLQYYVPRGLWAHFRLQGEPVNLREQQDAVEFFMSLVESLDEALKSLGQEQLMANTMGGTYSDQKICKGCPHRYCKEEPFSVVSLDIRNMSRLQESLEAYVRGELLEGADAYHCDKCNKKVVTVKRLCLNKLPPVLVIQLKRFEYDFEKVCAIKFNDYFEFPRELDVEPYTAWGLAKAEGDESLWEGGEGAQTPETNYQLSGIVVHSGQASGGHYYSYVLLRDNGSESGRWVKLDDGDVSECAMHDPDEMKAQCFGGEYMGEVFDPMLKRVSHKRQKRWWNAYMLFYTRTDTIETSLTQSMGSMTLKESMIPRPIWQSVRRSNVLFCHNQDQFSLEHFNLMKKMCCMRLLLPPGEQAAVWGPEQEEMSMAAVQLATKFLFQVGFRTKKTLRGPASDWYDILCQHLRCSQAVRAWFATDLFKHPHRLCDFLLSCPSAEVRLVFMKIIVFLAHVSINDPPVPSGYGSWCSRDEARSLSDQLLCSARSLAAPLLPPAPPAAPPPPLDAHAQRHLPLLFNLFHAYAALGLMEKHQLIRFYTFLRPTPLFRALIGRAAAAPRAPRRAAAPLDAHAQRHLPLLFNLFHAYAALGLMEKHQLIRLKILDIVLTVAVDESSSAIGKYQHPESAKIHQTLTTSLSTGGVSTSAVLRRELALRGGGRGGGRAPLPNPHADPPAPAAAARPALTPLAADILYNRTGTYMKKLTEECCGCDEGIRLLQFMCWEHSAWSRAALAELLWQMAYAYCHELRRHSDALAALLLLDDSWQHHRIHNAIKVCLDTVKVPLHSR</sequence>
<feature type="domain" description="USP" evidence="3">
    <location>
        <begin position="450"/>
        <end position="819"/>
    </location>
</feature>
<dbReference type="InterPro" id="IPR018200">
    <property type="entry name" value="USP_CS"/>
</dbReference>
<dbReference type="Pfam" id="PF00443">
    <property type="entry name" value="UCH"/>
    <property type="match status" value="2"/>
</dbReference>
<dbReference type="GO" id="GO:0005829">
    <property type="term" value="C:cytosol"/>
    <property type="evidence" value="ECO:0007669"/>
    <property type="project" value="TreeGrafter"/>
</dbReference>
<keyword evidence="5" id="KW-1185">Reference proteome</keyword>
<dbReference type="FunFam" id="3.90.70.10:FF:000007">
    <property type="entry name" value="Probable ubiquitin carboxyl-terminal hydrolase FAF-X"/>
    <property type="match status" value="1"/>
</dbReference>
<protein>
    <submittedName>
        <fullName evidence="4">(diamondback moth) hypothetical protein</fullName>
    </submittedName>
</protein>
<dbReference type="InterPro" id="IPR038765">
    <property type="entry name" value="Papain-like_cys_pep_sf"/>
</dbReference>
<accession>A0A8S4E277</accession>
<feature type="compositionally biased region" description="Pro residues" evidence="2">
    <location>
        <begin position="1193"/>
        <end position="1203"/>
    </location>
</feature>